<sequence>MIDLRTFTYIDILQPKLAGFLQTVSAGYQPLESQAALFVEVAPGISINQVTDVCLKATSVEPGMQVVERAFGVLEVHHFDQGQVRAAGDAILQYYGIQESDRLKPRILTNEMITGVAGHQSMLINRMRHGDLLAEGETLYVMECHPAGYAMIAANEAEKASPINLLEMMSIGAYGRLYLGGSEENIREAARAVVECLESIDGRANPGR</sequence>
<dbReference type="Proteomes" id="UP000321595">
    <property type="component" value="Chromosome"/>
</dbReference>
<accession>A0A5B8XKV0</accession>
<evidence type="ECO:0000256" key="1">
    <source>
        <dbReference type="ARBA" id="ARBA00024322"/>
    </source>
</evidence>
<dbReference type="AlphaFoldDB" id="A0A5B8XKV0"/>
<dbReference type="GO" id="GO:0031469">
    <property type="term" value="C:bacterial microcompartment"/>
    <property type="evidence" value="ECO:0007669"/>
    <property type="project" value="UniProtKB-SubCell"/>
</dbReference>
<dbReference type="SMART" id="SM00877">
    <property type="entry name" value="BMC"/>
    <property type="match status" value="1"/>
</dbReference>
<gene>
    <name evidence="4" type="ORF">FRD01_02805</name>
</gene>
<dbReference type="SUPFAM" id="SSF143414">
    <property type="entry name" value="CcmK-like"/>
    <property type="match status" value="1"/>
</dbReference>
<evidence type="ECO:0000313" key="5">
    <source>
        <dbReference type="Proteomes" id="UP000321595"/>
    </source>
</evidence>
<reference evidence="4 5" key="1">
    <citation type="submission" date="2019-08" db="EMBL/GenBank/DDBJ databases">
        <authorList>
            <person name="Liang Q."/>
        </authorList>
    </citation>
    <scope>NUCLEOTIDE SEQUENCE [LARGE SCALE GENOMIC DNA]</scope>
    <source>
        <strain evidence="4 5">V1718</strain>
    </source>
</reference>
<comment type="subcellular location">
    <subcellularLocation>
        <location evidence="1">Bacterial microcompartment</location>
    </subcellularLocation>
</comment>
<dbReference type="InterPro" id="IPR044870">
    <property type="entry name" value="BMC_CP"/>
</dbReference>
<dbReference type="KEGG" id="bbae:FRD01_02805"/>
<dbReference type="PROSITE" id="PS51931">
    <property type="entry name" value="BMC_CP"/>
    <property type="match status" value="2"/>
</dbReference>
<feature type="domain" description="BMC circularly permuted" evidence="3">
    <location>
        <begin position="106"/>
        <end position="208"/>
    </location>
</feature>
<dbReference type="RefSeq" id="WP_146957448.1">
    <property type="nucleotide sequence ID" value="NZ_CP042467.1"/>
</dbReference>
<dbReference type="InterPro" id="IPR037233">
    <property type="entry name" value="CcmK-like_sf"/>
</dbReference>
<dbReference type="OrthoDB" id="5800762at2"/>
<keyword evidence="5" id="KW-1185">Reference proteome</keyword>
<dbReference type="InterPro" id="IPR000249">
    <property type="entry name" value="BMC_dom"/>
</dbReference>
<dbReference type="Gene3D" id="3.30.70.1710">
    <property type="match status" value="2"/>
</dbReference>
<protein>
    <recommendedName>
        <fullName evidence="3">BMC circularly permuted domain-containing protein</fullName>
    </recommendedName>
</protein>
<proteinExistence type="predicted"/>
<dbReference type="CDD" id="cd07052">
    <property type="entry name" value="BMC_like_1_repeat2"/>
    <property type="match status" value="1"/>
</dbReference>
<evidence type="ECO:0000313" key="4">
    <source>
        <dbReference type="EMBL" id="QED26204.1"/>
    </source>
</evidence>
<organism evidence="4 5">
    <name type="scientific">Microvenator marinus</name>
    <dbReference type="NCBI Taxonomy" id="2600177"/>
    <lineage>
        <taxon>Bacteria</taxon>
        <taxon>Deltaproteobacteria</taxon>
        <taxon>Bradymonadales</taxon>
        <taxon>Microvenatoraceae</taxon>
        <taxon>Microvenator</taxon>
    </lineage>
</organism>
<evidence type="ECO:0000256" key="2">
    <source>
        <dbReference type="ARBA" id="ARBA00024446"/>
    </source>
</evidence>
<name>A0A5B8XKV0_9DELT</name>
<evidence type="ECO:0000259" key="3">
    <source>
        <dbReference type="PROSITE" id="PS51931"/>
    </source>
</evidence>
<keyword evidence="2" id="KW-1283">Bacterial microcompartment</keyword>
<dbReference type="EMBL" id="CP042467">
    <property type="protein sequence ID" value="QED26204.1"/>
    <property type="molecule type" value="Genomic_DNA"/>
</dbReference>
<feature type="domain" description="BMC circularly permuted" evidence="3">
    <location>
        <begin position="3"/>
        <end position="105"/>
    </location>
</feature>